<accession>A0A6H2HBF6</accession>
<protein>
    <submittedName>
        <fullName evidence="2">5-amino-6-(5-phospho-D-ribitylamino)uracil phosphatase YigB</fullName>
        <ecNumber evidence="2">3.1.3.104</ecNumber>
    </submittedName>
</protein>
<reference evidence="2 3" key="1">
    <citation type="submission" date="2020-04" db="EMBL/GenBank/DDBJ databases">
        <title>Complete genome of a Psychrophilic, Marine, Gas Vacuolate Bacterium Polaromonas vacuolata KCTC 22033T.</title>
        <authorList>
            <person name="Hwang K."/>
            <person name="Kim K.M."/>
        </authorList>
    </citation>
    <scope>NUCLEOTIDE SEQUENCE [LARGE SCALE GENOMIC DNA]</scope>
    <source>
        <strain evidence="2 3">KCTC 22033</strain>
    </source>
</reference>
<dbReference type="SUPFAM" id="SSF56784">
    <property type="entry name" value="HAD-like"/>
    <property type="match status" value="1"/>
</dbReference>
<dbReference type="InterPro" id="IPR006439">
    <property type="entry name" value="HAD-SF_hydro_IA"/>
</dbReference>
<organism evidence="2 3">
    <name type="scientific">Polaromonas vacuolata</name>
    <dbReference type="NCBI Taxonomy" id="37448"/>
    <lineage>
        <taxon>Bacteria</taxon>
        <taxon>Pseudomonadati</taxon>
        <taxon>Pseudomonadota</taxon>
        <taxon>Betaproteobacteria</taxon>
        <taxon>Burkholderiales</taxon>
        <taxon>Comamonadaceae</taxon>
        <taxon>Polaromonas</taxon>
    </lineage>
</organism>
<dbReference type="PRINTS" id="PR00413">
    <property type="entry name" value="HADHALOGNASE"/>
</dbReference>
<keyword evidence="3" id="KW-1185">Reference proteome</keyword>
<dbReference type="Gene3D" id="1.20.120.1600">
    <property type="match status" value="1"/>
</dbReference>
<evidence type="ECO:0000256" key="1">
    <source>
        <dbReference type="ARBA" id="ARBA00022801"/>
    </source>
</evidence>
<dbReference type="InterPro" id="IPR051540">
    <property type="entry name" value="S-2-haloacid_dehalogenase"/>
</dbReference>
<gene>
    <name evidence="2" type="primary">yigB</name>
    <name evidence="2" type="ORF">HC248_02481</name>
</gene>
<evidence type="ECO:0000313" key="3">
    <source>
        <dbReference type="Proteomes" id="UP000502041"/>
    </source>
</evidence>
<dbReference type="Pfam" id="PF00702">
    <property type="entry name" value="Hydrolase"/>
    <property type="match status" value="1"/>
</dbReference>
<dbReference type="PANTHER" id="PTHR43316">
    <property type="entry name" value="HYDROLASE, HALOACID DELAHOGENASE-RELATED"/>
    <property type="match status" value="1"/>
</dbReference>
<dbReference type="AlphaFoldDB" id="A0A6H2HBF6"/>
<dbReference type="NCBIfam" id="TIGR01549">
    <property type="entry name" value="HAD-SF-IA-v1"/>
    <property type="match status" value="1"/>
</dbReference>
<dbReference type="EMBL" id="CP051461">
    <property type="protein sequence ID" value="QJC57160.1"/>
    <property type="molecule type" value="Genomic_DNA"/>
</dbReference>
<dbReference type="NCBIfam" id="TIGR01509">
    <property type="entry name" value="HAD-SF-IA-v3"/>
    <property type="match status" value="1"/>
</dbReference>
<name>A0A6H2HBF6_9BURK</name>
<dbReference type="RefSeq" id="WP_168922715.1">
    <property type="nucleotide sequence ID" value="NZ_CP051461.1"/>
</dbReference>
<dbReference type="InterPro" id="IPR023214">
    <property type="entry name" value="HAD_sf"/>
</dbReference>
<dbReference type="EC" id="3.1.3.104" evidence="2"/>
<dbReference type="PANTHER" id="PTHR43316:SF3">
    <property type="entry name" value="HALOACID DEHALOGENASE, TYPE II (AFU_ORTHOLOGUE AFUA_2G07750)-RELATED"/>
    <property type="match status" value="1"/>
</dbReference>
<dbReference type="GO" id="GO:0043726">
    <property type="term" value="F:5-amino-6-(5-phosphoribitylamino)uracil phosphatase activity"/>
    <property type="evidence" value="ECO:0007669"/>
    <property type="project" value="UniProtKB-EC"/>
</dbReference>
<dbReference type="InterPro" id="IPR036412">
    <property type="entry name" value="HAD-like_sf"/>
</dbReference>
<evidence type="ECO:0000313" key="2">
    <source>
        <dbReference type="EMBL" id="QJC57160.1"/>
    </source>
</evidence>
<sequence>MLNFKSIQAISIDLDDTLWPVWPAIERAEIALDNWLREHAPATAVLFADTNERAAMREHINRSRPELTHNLSAQRRETIRLALERSAENTALAEPAFDIFFAGRNRVDLFADALPALVFLAARYPVVALSNGNADIERIGLGQYFHASISAQQFGVAKPDARIFHAAAEAAGVDAARVLHIGDDALMDVLGALDCGMQTVWVNREGKDWVHAQQPHLSVVELNALCVLMAAA</sequence>
<dbReference type="Proteomes" id="UP000502041">
    <property type="component" value="Chromosome"/>
</dbReference>
<proteinExistence type="predicted"/>
<keyword evidence="1 2" id="KW-0378">Hydrolase</keyword>
<dbReference type="Gene3D" id="3.40.50.1000">
    <property type="entry name" value="HAD superfamily/HAD-like"/>
    <property type="match status" value="1"/>
</dbReference>
<dbReference type="SFLD" id="SFLDS00003">
    <property type="entry name" value="Haloacid_Dehalogenase"/>
    <property type="match status" value="1"/>
</dbReference>
<dbReference type="KEGG" id="pvac:HC248_02481"/>
<dbReference type="SFLD" id="SFLDG01129">
    <property type="entry name" value="C1.5:_HAD__Beta-PGM__Phosphata"/>
    <property type="match status" value="1"/>
</dbReference>